<dbReference type="AlphaFoldDB" id="A0A7X6A2P4"/>
<evidence type="ECO:0000313" key="2">
    <source>
        <dbReference type="Proteomes" id="UP000555407"/>
    </source>
</evidence>
<gene>
    <name evidence="1" type="ORF">BJY22_004925</name>
</gene>
<name>A0A7X6A2P4_9ACTN</name>
<comment type="caution">
    <text evidence="1">The sequence shown here is derived from an EMBL/GenBank/DDBJ whole genome shotgun (WGS) entry which is preliminary data.</text>
</comment>
<sequence length="118" mass="13596">MSTLRQEIDRWEAELANISEASLTDSWFLEERRLAEAQHTLAAFRGHILPLLNAQRPYDVIVVDEMAHLLDGLEDLRNDLFRTVHPTESHLKVAETIAVLRALSRVALRFERTYEDAS</sequence>
<dbReference type="RefSeq" id="WP_167210609.1">
    <property type="nucleotide sequence ID" value="NZ_JAASRO010000001.1"/>
</dbReference>
<protein>
    <submittedName>
        <fullName evidence="1">Uncharacterized protein</fullName>
    </submittedName>
</protein>
<dbReference type="EMBL" id="JAASRO010000001">
    <property type="protein sequence ID" value="NIK59208.1"/>
    <property type="molecule type" value="Genomic_DNA"/>
</dbReference>
<proteinExistence type="predicted"/>
<keyword evidence="2" id="KW-1185">Reference proteome</keyword>
<dbReference type="Proteomes" id="UP000555407">
    <property type="component" value="Unassembled WGS sequence"/>
</dbReference>
<reference evidence="1 2" key="1">
    <citation type="submission" date="2020-03" db="EMBL/GenBank/DDBJ databases">
        <title>Sequencing the genomes of 1000 actinobacteria strains.</title>
        <authorList>
            <person name="Klenk H.-P."/>
        </authorList>
    </citation>
    <scope>NUCLEOTIDE SEQUENCE [LARGE SCALE GENOMIC DNA]</scope>
    <source>
        <strain evidence="1 2">DSM 45490</strain>
    </source>
</reference>
<organism evidence="1 2">
    <name type="scientific">Kribbella shirazensis</name>
    <dbReference type="NCBI Taxonomy" id="1105143"/>
    <lineage>
        <taxon>Bacteria</taxon>
        <taxon>Bacillati</taxon>
        <taxon>Actinomycetota</taxon>
        <taxon>Actinomycetes</taxon>
        <taxon>Propionibacteriales</taxon>
        <taxon>Kribbellaceae</taxon>
        <taxon>Kribbella</taxon>
    </lineage>
</organism>
<accession>A0A7X6A2P4</accession>
<evidence type="ECO:0000313" key="1">
    <source>
        <dbReference type="EMBL" id="NIK59208.1"/>
    </source>
</evidence>